<comment type="caution">
    <text evidence="2">The sequence shown here is derived from an EMBL/GenBank/DDBJ whole genome shotgun (WGS) entry which is preliminary data.</text>
</comment>
<accession>A0A553QL75</accession>
<evidence type="ECO:0000313" key="3">
    <source>
        <dbReference type="Proteomes" id="UP000316079"/>
    </source>
</evidence>
<name>A0A553QL75_9TELE</name>
<organism evidence="2 3">
    <name type="scientific">Danionella cerebrum</name>
    <dbReference type="NCBI Taxonomy" id="2873325"/>
    <lineage>
        <taxon>Eukaryota</taxon>
        <taxon>Metazoa</taxon>
        <taxon>Chordata</taxon>
        <taxon>Craniata</taxon>
        <taxon>Vertebrata</taxon>
        <taxon>Euteleostomi</taxon>
        <taxon>Actinopterygii</taxon>
        <taxon>Neopterygii</taxon>
        <taxon>Teleostei</taxon>
        <taxon>Ostariophysi</taxon>
        <taxon>Cypriniformes</taxon>
        <taxon>Danionidae</taxon>
        <taxon>Danioninae</taxon>
        <taxon>Danionella</taxon>
    </lineage>
</organism>
<dbReference type="EMBL" id="SRMA01025829">
    <property type="protein sequence ID" value="TRY90677.1"/>
    <property type="molecule type" value="Genomic_DNA"/>
</dbReference>
<sequence length="68" mass="7497">MEGLPVTNRETMKLGSTAVGSRSQNCVRAPERETSENSPAGLFSYFNSKDFDSALNLYPLFSGHKLEL</sequence>
<keyword evidence="3" id="KW-1185">Reference proteome</keyword>
<protein>
    <submittedName>
        <fullName evidence="2">Uncharacterized protein</fullName>
    </submittedName>
</protein>
<proteinExistence type="predicted"/>
<gene>
    <name evidence="2" type="ORF">DNTS_009782</name>
</gene>
<evidence type="ECO:0000313" key="2">
    <source>
        <dbReference type="EMBL" id="TRY90677.1"/>
    </source>
</evidence>
<evidence type="ECO:0000256" key="1">
    <source>
        <dbReference type="SAM" id="MobiDB-lite"/>
    </source>
</evidence>
<reference evidence="2 3" key="1">
    <citation type="journal article" date="2019" name="Sci. Data">
        <title>Hybrid genome assembly and annotation of Danionella translucida.</title>
        <authorList>
            <person name="Kadobianskyi M."/>
            <person name="Schulze L."/>
            <person name="Schuelke M."/>
            <person name="Judkewitz B."/>
        </authorList>
    </citation>
    <scope>NUCLEOTIDE SEQUENCE [LARGE SCALE GENOMIC DNA]</scope>
    <source>
        <strain evidence="2 3">Bolton</strain>
    </source>
</reference>
<dbReference type="Proteomes" id="UP000316079">
    <property type="component" value="Unassembled WGS sequence"/>
</dbReference>
<dbReference type="AlphaFoldDB" id="A0A553QL75"/>
<feature type="region of interest" description="Disordered" evidence="1">
    <location>
        <begin position="1"/>
        <end position="38"/>
    </location>
</feature>